<comment type="similarity">
    <text evidence="1">Belongs to the peptidase S12 family.</text>
</comment>
<dbReference type="AlphaFoldDB" id="A0A0C9UAY6"/>
<dbReference type="OrthoDB" id="5946976at2759"/>
<feature type="domain" description="Beta-lactamase-related" evidence="2">
    <location>
        <begin position="110"/>
        <end position="454"/>
    </location>
</feature>
<dbReference type="EMBL" id="KN837238">
    <property type="protein sequence ID" value="KIJ31709.1"/>
    <property type="molecule type" value="Genomic_DNA"/>
</dbReference>
<evidence type="ECO:0000313" key="4">
    <source>
        <dbReference type="Proteomes" id="UP000054279"/>
    </source>
</evidence>
<evidence type="ECO:0000313" key="3">
    <source>
        <dbReference type="EMBL" id="KIJ31709.1"/>
    </source>
</evidence>
<dbReference type="Proteomes" id="UP000054279">
    <property type="component" value="Unassembled WGS sequence"/>
</dbReference>
<dbReference type="Gene3D" id="3.40.710.10">
    <property type="entry name" value="DD-peptidase/beta-lactamase superfamily"/>
    <property type="match status" value="1"/>
</dbReference>
<gene>
    <name evidence="3" type="ORF">M422DRAFT_783724</name>
</gene>
<dbReference type="PANTHER" id="PTHR46825">
    <property type="entry name" value="D-ALANYL-D-ALANINE-CARBOXYPEPTIDASE/ENDOPEPTIDASE AMPH"/>
    <property type="match status" value="1"/>
</dbReference>
<accession>A0A0C9UAY6</accession>
<dbReference type="InterPro" id="IPR001466">
    <property type="entry name" value="Beta-lactam-related"/>
</dbReference>
<reference evidence="3 4" key="1">
    <citation type="submission" date="2014-06" db="EMBL/GenBank/DDBJ databases">
        <title>Evolutionary Origins and Diversification of the Mycorrhizal Mutualists.</title>
        <authorList>
            <consortium name="DOE Joint Genome Institute"/>
            <consortium name="Mycorrhizal Genomics Consortium"/>
            <person name="Kohler A."/>
            <person name="Kuo A."/>
            <person name="Nagy L.G."/>
            <person name="Floudas D."/>
            <person name="Copeland A."/>
            <person name="Barry K.W."/>
            <person name="Cichocki N."/>
            <person name="Veneault-Fourrey C."/>
            <person name="LaButti K."/>
            <person name="Lindquist E.A."/>
            <person name="Lipzen A."/>
            <person name="Lundell T."/>
            <person name="Morin E."/>
            <person name="Murat C."/>
            <person name="Riley R."/>
            <person name="Ohm R."/>
            <person name="Sun H."/>
            <person name="Tunlid A."/>
            <person name="Henrissat B."/>
            <person name="Grigoriev I.V."/>
            <person name="Hibbett D.S."/>
            <person name="Martin F."/>
        </authorList>
    </citation>
    <scope>NUCLEOTIDE SEQUENCE [LARGE SCALE GENOMIC DNA]</scope>
    <source>
        <strain evidence="3 4">SS14</strain>
    </source>
</reference>
<protein>
    <recommendedName>
        <fullName evidence="2">Beta-lactamase-related domain-containing protein</fullName>
    </recommendedName>
</protein>
<dbReference type="InterPro" id="IPR050491">
    <property type="entry name" value="AmpC-like"/>
</dbReference>
<organism evidence="3 4">
    <name type="scientific">Sphaerobolus stellatus (strain SS14)</name>
    <dbReference type="NCBI Taxonomy" id="990650"/>
    <lineage>
        <taxon>Eukaryota</taxon>
        <taxon>Fungi</taxon>
        <taxon>Dikarya</taxon>
        <taxon>Basidiomycota</taxon>
        <taxon>Agaricomycotina</taxon>
        <taxon>Agaricomycetes</taxon>
        <taxon>Phallomycetidae</taxon>
        <taxon>Geastrales</taxon>
        <taxon>Sphaerobolaceae</taxon>
        <taxon>Sphaerobolus</taxon>
    </lineage>
</organism>
<dbReference type="HOGENOM" id="CLU_020027_14_0_1"/>
<dbReference type="SUPFAM" id="SSF56601">
    <property type="entry name" value="beta-lactamase/transpeptidase-like"/>
    <property type="match status" value="1"/>
</dbReference>
<dbReference type="InterPro" id="IPR012338">
    <property type="entry name" value="Beta-lactam/transpept-like"/>
</dbReference>
<name>A0A0C9UAY6_SPHS4</name>
<dbReference type="Pfam" id="PF00144">
    <property type="entry name" value="Beta-lactamase"/>
    <property type="match status" value="1"/>
</dbReference>
<evidence type="ECO:0000256" key="1">
    <source>
        <dbReference type="ARBA" id="ARBA00038215"/>
    </source>
</evidence>
<evidence type="ECO:0000259" key="2">
    <source>
        <dbReference type="Pfam" id="PF00144"/>
    </source>
</evidence>
<dbReference type="PANTHER" id="PTHR46825:SF15">
    <property type="entry name" value="BETA-LACTAMASE-RELATED DOMAIN-CONTAINING PROTEIN"/>
    <property type="match status" value="1"/>
</dbReference>
<sequence length="664" mass="74312">MASVKGKYAFPVRKEPQRNHMKSHSSATSKIHVVALWLCANTLFYCHAVISASQPVANIADDHKVRRLLLFLLFNPLIAAHEGTQAPFQIHDNSHRRLKPVLDEEFEQWLNEKGSKWGMKGVAIAVTRRTKDINDNWDGWETELKGYGVADRWGNPVDEETLFSIGSNSKLFTALAIGLLVEDEKYPINWDTKVKDLLPKAEWKLQDNIAEQNANLIDILSHRTGLPRHDHSYSRTDTVRSLVSKLRYLKPSAEFREIWQYNNQMYTTATRIVELLTNQTFTEFVTEKIIKPLGMNSSTYLFYEAIQSHILADGFLGIKTEDQTITYKAIPFFDKMGNTSVVTGPGGVISNVKDLTKWLQTLILNGCHPITNDSIIPSAAIAKTAEGVSLAAPFPLDPSVSPKAYGLGQASYSYQGRYIVEHDGGTVGHYTVISRAPFDGIGIAILTNAYPPGGSPLMQLVKWRLYEKALGLKHVDWDSKYSTRSSNKSSTVKKPSTVQMTLPLSLYSGIYFNPAYGTVILCPYRNSSSIQSRQYRDHCQSTVFEISQTIPGRHPEFVFAWDKYISTHVIVSHSNGDRFTGRSFILFPPPFPDSKDEENNKPFAVDFGELDAGMEFVVEKGPDGKDKVVGIALKDVWGSGNSGKILKGEDRESAEVWFDCVGEL</sequence>
<proteinExistence type="inferred from homology"/>
<keyword evidence="4" id="KW-1185">Reference proteome</keyword>